<dbReference type="Proteomes" id="UP000030848">
    <property type="component" value="Unassembled WGS sequence"/>
</dbReference>
<keyword evidence="3" id="KW-0408">Iron</keyword>
<evidence type="ECO:0000256" key="4">
    <source>
        <dbReference type="ARBA" id="ARBA00023014"/>
    </source>
</evidence>
<evidence type="ECO:0000313" key="6">
    <source>
        <dbReference type="EMBL" id="KHF43586.1"/>
    </source>
</evidence>
<gene>
    <name evidence="6" type="ORF">MINT15_37880</name>
</gene>
<dbReference type="InterPro" id="IPR017833">
    <property type="entry name" value="Hopanoid_synth-assoc_rSAM_HpnH"/>
</dbReference>
<name>A0A837DCR3_9PSEU</name>
<dbReference type="GO" id="GO:0051536">
    <property type="term" value="F:iron-sulfur cluster binding"/>
    <property type="evidence" value="ECO:0007669"/>
    <property type="project" value="UniProtKB-KW"/>
</dbReference>
<dbReference type="InterPro" id="IPR050377">
    <property type="entry name" value="Radical_SAM_PqqE_MftC-like"/>
</dbReference>
<organism evidence="6 7">
    <name type="scientific">Saccharomonospora viridis</name>
    <dbReference type="NCBI Taxonomy" id="1852"/>
    <lineage>
        <taxon>Bacteria</taxon>
        <taxon>Bacillati</taxon>
        <taxon>Actinomycetota</taxon>
        <taxon>Actinomycetes</taxon>
        <taxon>Pseudonocardiales</taxon>
        <taxon>Pseudonocardiaceae</taxon>
        <taxon>Saccharomonospora</taxon>
    </lineage>
</organism>
<dbReference type="InterPro" id="IPR022563">
    <property type="entry name" value="DUF3463"/>
</dbReference>
<evidence type="ECO:0000313" key="7">
    <source>
        <dbReference type="Proteomes" id="UP000030848"/>
    </source>
</evidence>
<dbReference type="Pfam" id="PF11946">
    <property type="entry name" value="DUF3463"/>
    <property type="match status" value="1"/>
</dbReference>
<evidence type="ECO:0000256" key="3">
    <source>
        <dbReference type="ARBA" id="ARBA00023004"/>
    </source>
</evidence>
<dbReference type="Gene3D" id="3.20.20.70">
    <property type="entry name" value="Aldolase class I"/>
    <property type="match status" value="1"/>
</dbReference>
<dbReference type="PANTHER" id="PTHR11228:SF22">
    <property type="entry name" value="PEPTIDE BIOSYNTHESIS PROTEIN YYDG-RELATED"/>
    <property type="match status" value="1"/>
</dbReference>
<dbReference type="GO" id="GO:0003824">
    <property type="term" value="F:catalytic activity"/>
    <property type="evidence" value="ECO:0007669"/>
    <property type="project" value="InterPro"/>
</dbReference>
<proteinExistence type="predicted"/>
<dbReference type="InterPro" id="IPR013785">
    <property type="entry name" value="Aldolase_TIM"/>
</dbReference>
<dbReference type="OrthoDB" id="9782387at2"/>
<keyword evidence="1" id="KW-0949">S-adenosyl-L-methionine</keyword>
<sequence>MGMPWHQSLRIARYLMVQKLRRRSKFPLIVELEPLFACNLSCPGCGKIQHPASVLKQRMPVEQAVAAIEECGAPMVSIAGGEPLMHPDIDTMVNEFVRRKKYVFLCTNAALLRRKIDKLDLKPSRYFAFAIHVDGLRERHDAAVDKEGVFDEVIEAIAELKKRGFRVTTNTTVFNTDTPQTLTEVLDFLNDEIEVDQMMVSPAYAYEKAPDQEHFLGVQETRELFRKAFSGGNRKRWRLNHSPLFLDFLEGKVDFECTAWGVPSYSLFGWQKPCYLMSDGYARTYAELVETTDWDAYGRGRDPRCANCMAHCGYEPTAVLATLGSLKESLRAARGL</sequence>
<dbReference type="NCBIfam" id="TIGR03470">
    <property type="entry name" value="HpnH"/>
    <property type="match status" value="1"/>
</dbReference>
<dbReference type="SFLD" id="SFLDS00029">
    <property type="entry name" value="Radical_SAM"/>
    <property type="match status" value="1"/>
</dbReference>
<evidence type="ECO:0000256" key="2">
    <source>
        <dbReference type="ARBA" id="ARBA00022723"/>
    </source>
</evidence>
<reference evidence="6 7" key="1">
    <citation type="submission" date="2014-10" db="EMBL/GenBank/DDBJ databases">
        <title>Genome sequence of Micropolyspora internatus JCM3315.</title>
        <authorList>
            <person name="Shin S.-K."/>
            <person name="Yi H."/>
        </authorList>
    </citation>
    <scope>NUCLEOTIDE SEQUENCE [LARGE SCALE GENOMIC DNA]</scope>
    <source>
        <strain evidence="6 7">JCM 3315</strain>
    </source>
</reference>
<dbReference type="SFLD" id="SFLDG01067">
    <property type="entry name" value="SPASM/twitch_domain_containing"/>
    <property type="match status" value="1"/>
</dbReference>
<comment type="caution">
    <text evidence="6">The sequence shown here is derived from an EMBL/GenBank/DDBJ whole genome shotgun (WGS) entry which is preliminary data.</text>
</comment>
<dbReference type="InterPro" id="IPR006638">
    <property type="entry name" value="Elp3/MiaA/NifB-like_rSAM"/>
</dbReference>
<evidence type="ECO:0000256" key="1">
    <source>
        <dbReference type="ARBA" id="ARBA00022691"/>
    </source>
</evidence>
<dbReference type="GO" id="GO:0046872">
    <property type="term" value="F:metal ion binding"/>
    <property type="evidence" value="ECO:0007669"/>
    <property type="project" value="UniProtKB-KW"/>
</dbReference>
<dbReference type="SMART" id="SM00729">
    <property type="entry name" value="Elp3"/>
    <property type="match status" value="1"/>
</dbReference>
<dbReference type="InterPro" id="IPR058240">
    <property type="entry name" value="rSAM_sf"/>
</dbReference>
<dbReference type="SUPFAM" id="SSF102114">
    <property type="entry name" value="Radical SAM enzymes"/>
    <property type="match status" value="1"/>
</dbReference>
<dbReference type="CDD" id="cd01335">
    <property type="entry name" value="Radical_SAM"/>
    <property type="match status" value="1"/>
</dbReference>
<dbReference type="RefSeq" id="WP_037312606.1">
    <property type="nucleotide sequence ID" value="NZ_CALJZO010000097.1"/>
</dbReference>
<dbReference type="Pfam" id="PF04055">
    <property type="entry name" value="Radical_SAM"/>
    <property type="match status" value="1"/>
</dbReference>
<evidence type="ECO:0000259" key="5">
    <source>
        <dbReference type="PROSITE" id="PS51918"/>
    </source>
</evidence>
<dbReference type="AlphaFoldDB" id="A0A837DCR3"/>
<dbReference type="SFLD" id="SFLDF00397">
    <property type="entry name" value="adenosyl-hopene_transferase"/>
    <property type="match status" value="1"/>
</dbReference>
<feature type="domain" description="Radical SAM core" evidence="5">
    <location>
        <begin position="22"/>
        <end position="233"/>
    </location>
</feature>
<dbReference type="PROSITE" id="PS51918">
    <property type="entry name" value="RADICAL_SAM"/>
    <property type="match status" value="1"/>
</dbReference>
<dbReference type="EMBL" id="JRZE01000006">
    <property type="protein sequence ID" value="KHF43586.1"/>
    <property type="molecule type" value="Genomic_DNA"/>
</dbReference>
<protein>
    <submittedName>
        <fullName evidence="6">Radical SAM protein</fullName>
    </submittedName>
</protein>
<keyword evidence="2" id="KW-0479">Metal-binding</keyword>
<keyword evidence="4" id="KW-0411">Iron-sulfur</keyword>
<dbReference type="InterPro" id="IPR007197">
    <property type="entry name" value="rSAM"/>
</dbReference>
<accession>A0A837DCR3</accession>
<dbReference type="PANTHER" id="PTHR11228">
    <property type="entry name" value="RADICAL SAM DOMAIN PROTEIN"/>
    <property type="match status" value="1"/>
</dbReference>